<comment type="caution">
    <text evidence="1">The sequence shown here is derived from an EMBL/GenBank/DDBJ whole genome shotgun (WGS) entry which is preliminary data.</text>
</comment>
<gene>
    <name evidence="1" type="ORF">L9F63_000571</name>
</gene>
<keyword evidence="2" id="KW-1185">Reference proteome</keyword>
<evidence type="ECO:0000313" key="1">
    <source>
        <dbReference type="EMBL" id="KAJ9601276.1"/>
    </source>
</evidence>
<dbReference type="EMBL" id="JASPKZ010000024">
    <property type="protein sequence ID" value="KAJ9601276.1"/>
    <property type="molecule type" value="Genomic_DNA"/>
</dbReference>
<name>A0AAD8AMC5_DIPPU</name>
<accession>A0AAD8AMC5</accession>
<dbReference type="AlphaFoldDB" id="A0AAD8AMC5"/>
<proteinExistence type="predicted"/>
<reference evidence="1" key="2">
    <citation type="submission" date="2023-05" db="EMBL/GenBank/DDBJ databases">
        <authorList>
            <person name="Fouks B."/>
        </authorList>
    </citation>
    <scope>NUCLEOTIDE SEQUENCE</scope>
    <source>
        <strain evidence="1">Stay&amp;Tobe</strain>
        <tissue evidence="1">Testes</tissue>
    </source>
</reference>
<organism evidence="1 2">
    <name type="scientific">Diploptera punctata</name>
    <name type="common">Pacific beetle cockroach</name>
    <dbReference type="NCBI Taxonomy" id="6984"/>
    <lineage>
        <taxon>Eukaryota</taxon>
        <taxon>Metazoa</taxon>
        <taxon>Ecdysozoa</taxon>
        <taxon>Arthropoda</taxon>
        <taxon>Hexapoda</taxon>
        <taxon>Insecta</taxon>
        <taxon>Pterygota</taxon>
        <taxon>Neoptera</taxon>
        <taxon>Polyneoptera</taxon>
        <taxon>Dictyoptera</taxon>
        <taxon>Blattodea</taxon>
        <taxon>Blaberoidea</taxon>
        <taxon>Blaberidae</taxon>
        <taxon>Diplopterinae</taxon>
        <taxon>Diploptera</taxon>
    </lineage>
</organism>
<dbReference type="Proteomes" id="UP001233999">
    <property type="component" value="Unassembled WGS sequence"/>
</dbReference>
<evidence type="ECO:0000313" key="2">
    <source>
        <dbReference type="Proteomes" id="UP001233999"/>
    </source>
</evidence>
<sequence>VQNMFPITTQVIMNNQIEIKQEYLLPQTEFEPQDMKIEIKSEIDDPVDSVGNKYEFEAVDPLASLQIKYEVEQSVEEHVMRNNSIVPF</sequence>
<reference evidence="1" key="1">
    <citation type="journal article" date="2023" name="IScience">
        <title>Live-bearing cockroach genome reveals convergent evolutionary mechanisms linked to viviparity in insects and beyond.</title>
        <authorList>
            <person name="Fouks B."/>
            <person name="Harrison M.C."/>
            <person name="Mikhailova A.A."/>
            <person name="Marchal E."/>
            <person name="English S."/>
            <person name="Carruthers M."/>
            <person name="Jennings E.C."/>
            <person name="Chiamaka E.L."/>
            <person name="Frigard R.A."/>
            <person name="Pippel M."/>
            <person name="Attardo G.M."/>
            <person name="Benoit J.B."/>
            <person name="Bornberg-Bauer E."/>
            <person name="Tobe S.S."/>
        </authorList>
    </citation>
    <scope>NUCLEOTIDE SEQUENCE</scope>
    <source>
        <strain evidence="1">Stay&amp;Tobe</strain>
    </source>
</reference>
<protein>
    <submittedName>
        <fullName evidence="1">Uncharacterized protein</fullName>
    </submittedName>
</protein>
<feature type="non-terminal residue" evidence="1">
    <location>
        <position position="1"/>
    </location>
</feature>
<feature type="non-terminal residue" evidence="1">
    <location>
        <position position="88"/>
    </location>
</feature>